<sequence>MDRTAALCYIAVQTAPVPLAGIALNGLGSGDRTIRQFVYISTAPSLPEGDVDAIVETAVRNNATNGITGFLLYNGRNFFQMIEGGQAELIVLMNRLAQDRRHHGMVRLYDKAVEDRACPEWHMRRLRLVDDLDQRRDNLRQGLRDALDPEIRQMVTNFATLN</sequence>
<dbReference type="Pfam" id="PF04940">
    <property type="entry name" value="BLUF"/>
    <property type="match status" value="1"/>
</dbReference>
<dbReference type="EMBL" id="CP011805">
    <property type="protein sequence ID" value="AKM08300.1"/>
    <property type="molecule type" value="Genomic_DNA"/>
</dbReference>
<proteinExistence type="predicted"/>
<gene>
    <name evidence="2" type="ORF">AM2010_2242</name>
</gene>
<dbReference type="KEGG" id="amx:AM2010_2242"/>
<accession>A0A0G3X9S5</accession>
<dbReference type="STRING" id="543877.AM2010_2242"/>
<evidence type="ECO:0000313" key="2">
    <source>
        <dbReference type="EMBL" id="AKM08300.1"/>
    </source>
</evidence>
<dbReference type="OrthoDB" id="196105at2"/>
<protein>
    <submittedName>
        <fullName evidence="2">Activator of photopigment and puc expression</fullName>
    </submittedName>
</protein>
<dbReference type="AlphaFoldDB" id="A0A0G3X9S5"/>
<dbReference type="PATRIC" id="fig|543877.4.peg.2276"/>
<dbReference type="SMART" id="SM01034">
    <property type="entry name" value="BLUF"/>
    <property type="match status" value="1"/>
</dbReference>
<reference evidence="2 3" key="1">
    <citation type="submission" date="2015-06" db="EMBL/GenBank/DDBJ databases">
        <authorList>
            <person name="Kim K.M."/>
        </authorList>
    </citation>
    <scope>NUCLEOTIDE SEQUENCE [LARGE SCALE GENOMIC DNA]</scope>
    <source>
        <strain evidence="2 3">KCTC 22370</strain>
    </source>
</reference>
<name>A0A0G3X9S5_9SPHN</name>
<dbReference type="InterPro" id="IPR007024">
    <property type="entry name" value="BLUF_domain"/>
</dbReference>
<dbReference type="InterPro" id="IPR036046">
    <property type="entry name" value="Acylphosphatase-like_dom_sf"/>
</dbReference>
<dbReference type="SUPFAM" id="SSF54975">
    <property type="entry name" value="Acylphosphatase/BLUF domain-like"/>
    <property type="match status" value="1"/>
</dbReference>
<dbReference type="Gene3D" id="3.30.70.100">
    <property type="match status" value="1"/>
</dbReference>
<feature type="domain" description="BLUF" evidence="1">
    <location>
        <begin position="34"/>
        <end position="124"/>
    </location>
</feature>
<keyword evidence="3" id="KW-1185">Reference proteome</keyword>
<dbReference type="RefSeq" id="WP_053044071.1">
    <property type="nucleotide sequence ID" value="NZ_CP011805.1"/>
</dbReference>
<evidence type="ECO:0000313" key="3">
    <source>
        <dbReference type="Proteomes" id="UP000037643"/>
    </source>
</evidence>
<organism evidence="2 3">
    <name type="scientific">Pelagerythrobacter marensis</name>
    <dbReference type="NCBI Taxonomy" id="543877"/>
    <lineage>
        <taxon>Bacteria</taxon>
        <taxon>Pseudomonadati</taxon>
        <taxon>Pseudomonadota</taxon>
        <taxon>Alphaproteobacteria</taxon>
        <taxon>Sphingomonadales</taxon>
        <taxon>Erythrobacteraceae</taxon>
        <taxon>Pelagerythrobacter</taxon>
    </lineage>
</organism>
<dbReference type="PROSITE" id="PS50925">
    <property type="entry name" value="BLUF"/>
    <property type="match status" value="1"/>
</dbReference>
<evidence type="ECO:0000259" key="1">
    <source>
        <dbReference type="PROSITE" id="PS50925"/>
    </source>
</evidence>
<dbReference type="GO" id="GO:0071949">
    <property type="term" value="F:FAD binding"/>
    <property type="evidence" value="ECO:0007669"/>
    <property type="project" value="InterPro"/>
</dbReference>
<dbReference type="GO" id="GO:0009882">
    <property type="term" value="F:blue light photoreceptor activity"/>
    <property type="evidence" value="ECO:0007669"/>
    <property type="project" value="InterPro"/>
</dbReference>
<dbReference type="Proteomes" id="UP000037643">
    <property type="component" value="Chromosome"/>
</dbReference>